<dbReference type="KEGG" id="saca:FFV09_15930"/>
<dbReference type="AlphaFoldDB" id="A0A4Y6UWV8"/>
<reference evidence="1 2" key="1">
    <citation type="submission" date="2019-06" db="EMBL/GenBank/DDBJ databases">
        <title>Saccharibacillus brassicae sp. nov., an endophytic bacterium isolated from Chinese cabbage seeds (Brassica pekinensis).</title>
        <authorList>
            <person name="Jiang L."/>
            <person name="Lee J."/>
            <person name="Kim S.W."/>
        </authorList>
    </citation>
    <scope>NUCLEOTIDE SEQUENCE [LARGE SCALE GENOMIC DNA]</scope>
    <source>
        <strain evidence="2">KCTC 43072 / ATSA2</strain>
    </source>
</reference>
<accession>A0A4Y6UWV8</accession>
<dbReference type="RefSeq" id="WP_141448743.1">
    <property type="nucleotide sequence ID" value="NZ_CP041217.1"/>
</dbReference>
<evidence type="ECO:0000313" key="1">
    <source>
        <dbReference type="EMBL" id="QDH22199.1"/>
    </source>
</evidence>
<evidence type="ECO:0000313" key="2">
    <source>
        <dbReference type="Proteomes" id="UP000316968"/>
    </source>
</evidence>
<gene>
    <name evidence="1" type="ORF">FFV09_15930</name>
</gene>
<sequence>MEKSILVLSKSGSVKVKVSLSASYSVVSAELEFNPPTVTDLNISLTFLGVNAKTVSEFIKDGDTYLNRTGQCYSGIWNIGYDTSQGARTNATNTVTFKYSSYNQLQNKVYNTEWNSISFTTGSV</sequence>
<protein>
    <submittedName>
        <fullName evidence="1">Uncharacterized protein</fullName>
    </submittedName>
</protein>
<dbReference type="EMBL" id="CP041217">
    <property type="protein sequence ID" value="QDH22199.1"/>
    <property type="molecule type" value="Genomic_DNA"/>
</dbReference>
<keyword evidence="2" id="KW-1185">Reference proteome</keyword>
<name>A0A4Y6UWV8_SACBS</name>
<dbReference type="Proteomes" id="UP000316968">
    <property type="component" value="Chromosome"/>
</dbReference>
<organism evidence="1 2">
    <name type="scientific">Saccharibacillus brassicae</name>
    <dbReference type="NCBI Taxonomy" id="2583377"/>
    <lineage>
        <taxon>Bacteria</taxon>
        <taxon>Bacillati</taxon>
        <taxon>Bacillota</taxon>
        <taxon>Bacilli</taxon>
        <taxon>Bacillales</taxon>
        <taxon>Paenibacillaceae</taxon>
        <taxon>Saccharibacillus</taxon>
    </lineage>
</organism>
<proteinExistence type="predicted"/>